<dbReference type="Gene3D" id="1.20.910.10">
    <property type="entry name" value="Heme oxygenase-like"/>
    <property type="match status" value="1"/>
</dbReference>
<evidence type="ECO:0000313" key="2">
    <source>
        <dbReference type="EMBL" id="SLM64381.1"/>
    </source>
</evidence>
<dbReference type="InterPro" id="IPR011051">
    <property type="entry name" value="RmlC_Cupin_sf"/>
</dbReference>
<dbReference type="KEGG" id="daq:DAQ1742_03584"/>
<dbReference type="InterPro" id="IPR013096">
    <property type="entry name" value="Cupin_2"/>
</dbReference>
<gene>
    <name evidence="2" type="ORF">DAQ1742_03584</name>
</gene>
<reference evidence="2 3" key="1">
    <citation type="submission" date="2016-09" db="EMBL/GenBank/DDBJ databases">
        <authorList>
            <person name="Reverchon S."/>
            <person name="Nasser W."/>
            <person name="Leonard S."/>
            <person name="Brochier C."/>
            <person name="Duprey A."/>
        </authorList>
    </citation>
    <scope>NUCLEOTIDE SEQUENCE [LARGE SCALE GENOMIC DNA]</scope>
    <source>
        <strain evidence="2 3">174/2</strain>
    </source>
</reference>
<dbReference type="InterPro" id="IPR016084">
    <property type="entry name" value="Haem_Oase-like_multi-hlx"/>
</dbReference>
<evidence type="ECO:0000313" key="3">
    <source>
        <dbReference type="Proteomes" id="UP000294820"/>
    </source>
</evidence>
<dbReference type="Proteomes" id="UP000294820">
    <property type="component" value="Chromosome 1"/>
</dbReference>
<dbReference type="InterPro" id="IPR014710">
    <property type="entry name" value="RmlC-like_jellyroll"/>
</dbReference>
<name>A0A375AES7_9GAMM</name>
<proteinExistence type="predicted"/>
<dbReference type="AlphaFoldDB" id="A0A375AES7"/>
<dbReference type="EMBL" id="LT615367">
    <property type="protein sequence ID" value="SLM64381.1"/>
    <property type="molecule type" value="Genomic_DNA"/>
</dbReference>
<feature type="domain" description="Cupin type-2" evidence="1">
    <location>
        <begin position="58"/>
        <end position="123"/>
    </location>
</feature>
<dbReference type="RefSeq" id="WP_035343940.1">
    <property type="nucleotide sequence ID" value="NZ_LT615367.1"/>
</dbReference>
<evidence type="ECO:0000259" key="1">
    <source>
        <dbReference type="Pfam" id="PF07883"/>
    </source>
</evidence>
<dbReference type="SUPFAM" id="SSF51182">
    <property type="entry name" value="RmlC-like cupins"/>
    <property type="match status" value="1"/>
</dbReference>
<organism evidence="2 3">
    <name type="scientific">Dickeya aquatica</name>
    <dbReference type="NCBI Taxonomy" id="1401087"/>
    <lineage>
        <taxon>Bacteria</taxon>
        <taxon>Pseudomonadati</taxon>
        <taxon>Pseudomonadota</taxon>
        <taxon>Gammaproteobacteria</taxon>
        <taxon>Enterobacterales</taxon>
        <taxon>Pectobacteriaceae</taxon>
        <taxon>Dickeya</taxon>
    </lineage>
</organism>
<sequence>MNKEQQAVVNVIAREQIRAITHVEVNGETHLLGQHRDFRRDENLARFIPENGRLSFAWVRLREGETLDVHQHPTKSMIIVTSGSVQLTGDSPRQLYEGDIVCVEPFQNHGFTTREGETFHGLSIQFEGKGLYEDETQARVTFSDALNSLHQVNETLLGRHQQNALFKLFSSGRLQKDAKLRQRFVSALYVWSCYFQKMVLARQALCVTPALQEEYQRHFMEEVGHDELLRVRYQINETVYDPILEAAGNWFVSQMYQQDEAGKLVIVHLVVESSGHVFGLATSEIFHKPEVEGDYFDVHAEADDDHRAIGQGYLHSLPAEKIQSLLPLCRQAWDMMDLVHERIAAWTLQGASS</sequence>
<dbReference type="Pfam" id="PF07883">
    <property type="entry name" value="Cupin_2"/>
    <property type="match status" value="1"/>
</dbReference>
<accession>A0A375AES7</accession>
<dbReference type="Gene3D" id="2.60.120.10">
    <property type="entry name" value="Jelly Rolls"/>
    <property type="match status" value="1"/>
</dbReference>
<protein>
    <recommendedName>
        <fullName evidence="1">Cupin type-2 domain-containing protein</fullName>
    </recommendedName>
</protein>
<keyword evidence="3" id="KW-1185">Reference proteome</keyword>